<dbReference type="Pfam" id="PF02643">
    <property type="entry name" value="DUF192"/>
    <property type="match status" value="1"/>
</dbReference>
<dbReference type="InterPro" id="IPR003795">
    <property type="entry name" value="DUF192"/>
</dbReference>
<keyword evidence="1" id="KW-0472">Membrane</keyword>
<feature type="transmembrane region" description="Helical" evidence="1">
    <location>
        <begin position="6"/>
        <end position="24"/>
    </location>
</feature>
<keyword evidence="1" id="KW-1133">Transmembrane helix</keyword>
<dbReference type="EMBL" id="MFLP01000007">
    <property type="protein sequence ID" value="OGG71225.1"/>
    <property type="molecule type" value="Genomic_DNA"/>
</dbReference>
<dbReference type="PANTHER" id="PTHR37953:SF1">
    <property type="entry name" value="UPF0127 PROTEIN MJ1496"/>
    <property type="match status" value="1"/>
</dbReference>
<dbReference type="PANTHER" id="PTHR37953">
    <property type="entry name" value="UPF0127 PROTEIN MJ1496"/>
    <property type="match status" value="1"/>
</dbReference>
<evidence type="ECO:0000256" key="1">
    <source>
        <dbReference type="SAM" id="Phobius"/>
    </source>
</evidence>
<evidence type="ECO:0008006" key="4">
    <source>
        <dbReference type="Google" id="ProtNLM"/>
    </source>
</evidence>
<gene>
    <name evidence="2" type="ORF">A3F27_01060</name>
</gene>
<dbReference type="Gene3D" id="2.60.120.1140">
    <property type="entry name" value="Protein of unknown function DUF192"/>
    <property type="match status" value="1"/>
</dbReference>
<evidence type="ECO:0000313" key="3">
    <source>
        <dbReference type="Proteomes" id="UP000176689"/>
    </source>
</evidence>
<organism evidence="2 3">
    <name type="scientific">Candidatus Kaiserbacteria bacterium RIFCSPHIGHO2_12_FULL_53_13</name>
    <dbReference type="NCBI Taxonomy" id="1798502"/>
    <lineage>
        <taxon>Bacteria</taxon>
        <taxon>Candidatus Kaiseribacteriota</taxon>
    </lineage>
</organism>
<protein>
    <recommendedName>
        <fullName evidence="4">DUF192 domain-containing protein</fullName>
    </recommendedName>
</protein>
<name>A0A1F6EC20_9BACT</name>
<reference evidence="2 3" key="1">
    <citation type="journal article" date="2016" name="Nat. Commun.">
        <title>Thousands of microbial genomes shed light on interconnected biogeochemical processes in an aquifer system.</title>
        <authorList>
            <person name="Anantharaman K."/>
            <person name="Brown C.T."/>
            <person name="Hug L.A."/>
            <person name="Sharon I."/>
            <person name="Castelle C.J."/>
            <person name="Probst A.J."/>
            <person name="Thomas B.C."/>
            <person name="Singh A."/>
            <person name="Wilkins M.J."/>
            <person name="Karaoz U."/>
            <person name="Brodie E.L."/>
            <person name="Williams K.H."/>
            <person name="Hubbard S.S."/>
            <person name="Banfield J.F."/>
        </authorList>
    </citation>
    <scope>NUCLEOTIDE SEQUENCE [LARGE SCALE GENOMIC DNA]</scope>
</reference>
<dbReference type="Proteomes" id="UP000176689">
    <property type="component" value="Unassembled WGS sequence"/>
</dbReference>
<comment type="caution">
    <text evidence="2">The sequence shown here is derived from an EMBL/GenBank/DDBJ whole genome shotgun (WGS) entry which is preliminary data.</text>
</comment>
<sequence>MKRTFIYATVLLICAVGITVFSWWGKSEFGRASLENLPVQVIQVGGRDVHVTIADTISSRERGLGDRTGLAPDEGMLFVFASDAKYGFWMKDMHFPIDILWLSGRGEVLDMRKDVSPATYPAIFTPKAPARFVLELPAGFSEAYNVKIGDEVKMR</sequence>
<dbReference type="InterPro" id="IPR038695">
    <property type="entry name" value="Saro_0823-like_sf"/>
</dbReference>
<accession>A0A1F6EC20</accession>
<evidence type="ECO:0000313" key="2">
    <source>
        <dbReference type="EMBL" id="OGG71225.1"/>
    </source>
</evidence>
<proteinExistence type="predicted"/>
<dbReference type="AlphaFoldDB" id="A0A1F6EC20"/>
<keyword evidence="1" id="KW-0812">Transmembrane</keyword>